<feature type="transmembrane region" description="Helical" evidence="1">
    <location>
        <begin position="141"/>
        <end position="160"/>
    </location>
</feature>
<sequence length="222" mass="24142">MTATTAAKLRGLVVVVIVGAWALIAHHGSAGGGNADLNAAVGVTPVVVFFLVLLSRTPSLPLRIAGALAGLALLVGLWPHARQNVPLLYYLQHLGAHLALGTFFGRSLIGPGEALITRIARSIYNGTISARKVRYTRQVTLVWTVFFFGNALLSTGLFLFAPPEIWSMHANLLTWPLVGLLFAAEHLWRMHALPPEERPGLVDIIRSFRRHSRRQDPAAPRS</sequence>
<keyword evidence="1" id="KW-0472">Membrane</keyword>
<evidence type="ECO:0000256" key="1">
    <source>
        <dbReference type="SAM" id="Phobius"/>
    </source>
</evidence>
<reference evidence="2" key="1">
    <citation type="submission" date="2020-10" db="EMBL/GenBank/DDBJ databases">
        <title>Connecting structure to function with the recovery of over 1000 high-quality activated sludge metagenome-assembled genomes encoding full-length rRNA genes using long-read sequencing.</title>
        <authorList>
            <person name="Singleton C.M."/>
            <person name="Petriglieri F."/>
            <person name="Kristensen J.M."/>
            <person name="Kirkegaard R.H."/>
            <person name="Michaelsen T.Y."/>
            <person name="Andersen M.H."/>
            <person name="Karst S.M."/>
            <person name="Dueholm M.S."/>
            <person name="Nielsen P.H."/>
            <person name="Albertsen M."/>
        </authorList>
    </citation>
    <scope>NUCLEOTIDE SEQUENCE</scope>
    <source>
        <strain evidence="2">Hirt_18-Q3-R61-65_BATAC.395</strain>
    </source>
</reference>
<comment type="caution">
    <text evidence="2">The sequence shown here is derived from an EMBL/GenBank/DDBJ whole genome shotgun (WGS) entry which is preliminary data.</text>
</comment>
<feature type="transmembrane region" description="Helical" evidence="1">
    <location>
        <begin position="87"/>
        <end position="109"/>
    </location>
</feature>
<accession>A0A9D7K041</accession>
<dbReference type="EMBL" id="JADJUC010000006">
    <property type="protein sequence ID" value="MBK8524000.1"/>
    <property type="molecule type" value="Genomic_DNA"/>
</dbReference>
<feature type="transmembrane region" description="Helical" evidence="1">
    <location>
        <begin position="166"/>
        <end position="184"/>
    </location>
</feature>
<feature type="transmembrane region" description="Helical" evidence="1">
    <location>
        <begin position="37"/>
        <end position="55"/>
    </location>
</feature>
<organism evidence="2 3">
    <name type="scientific">Candidatus Proximibacter danicus</name>
    <dbReference type="NCBI Taxonomy" id="2954365"/>
    <lineage>
        <taxon>Bacteria</taxon>
        <taxon>Pseudomonadati</taxon>
        <taxon>Pseudomonadota</taxon>
        <taxon>Betaproteobacteria</taxon>
        <taxon>Candidatus Proximibacter</taxon>
    </lineage>
</organism>
<feature type="transmembrane region" description="Helical" evidence="1">
    <location>
        <begin position="12"/>
        <end position="31"/>
    </location>
</feature>
<name>A0A9D7K041_9PROT</name>
<proteinExistence type="predicted"/>
<keyword evidence="1" id="KW-1133">Transmembrane helix</keyword>
<evidence type="ECO:0000313" key="2">
    <source>
        <dbReference type="EMBL" id="MBK8524000.1"/>
    </source>
</evidence>
<gene>
    <name evidence="2" type="ORF">IPL58_07655</name>
</gene>
<evidence type="ECO:0000313" key="3">
    <source>
        <dbReference type="Proteomes" id="UP000886689"/>
    </source>
</evidence>
<protein>
    <recommendedName>
        <fullName evidence="4">Transmembrane protein</fullName>
    </recommendedName>
</protein>
<dbReference type="AlphaFoldDB" id="A0A9D7K041"/>
<keyword evidence="1" id="KW-0812">Transmembrane</keyword>
<dbReference type="Proteomes" id="UP000886689">
    <property type="component" value="Unassembled WGS sequence"/>
</dbReference>
<feature type="transmembrane region" description="Helical" evidence="1">
    <location>
        <begin position="62"/>
        <end position="81"/>
    </location>
</feature>
<evidence type="ECO:0008006" key="4">
    <source>
        <dbReference type="Google" id="ProtNLM"/>
    </source>
</evidence>